<dbReference type="InterPro" id="IPR013783">
    <property type="entry name" value="Ig-like_fold"/>
</dbReference>
<proteinExistence type="predicted"/>
<dbReference type="Gene3D" id="1.50.10.100">
    <property type="entry name" value="Chondroitin AC/alginate lyase"/>
    <property type="match status" value="1"/>
</dbReference>
<evidence type="ECO:0000259" key="4">
    <source>
        <dbReference type="Pfam" id="PF07940"/>
    </source>
</evidence>
<organism evidence="6 7">
    <name type="scientific">Paenibacillus flagellatus</name>
    <dbReference type="NCBI Taxonomy" id="2211139"/>
    <lineage>
        <taxon>Bacteria</taxon>
        <taxon>Bacillati</taxon>
        <taxon>Bacillota</taxon>
        <taxon>Bacilli</taxon>
        <taxon>Bacillales</taxon>
        <taxon>Paenibacillaceae</taxon>
        <taxon>Paenibacillus</taxon>
    </lineage>
</organism>
<comment type="subcellular location">
    <subcellularLocation>
        <location evidence="1">Cell envelope</location>
    </subcellularLocation>
</comment>
<evidence type="ECO:0008006" key="8">
    <source>
        <dbReference type="Google" id="ProtNLM"/>
    </source>
</evidence>
<dbReference type="Proteomes" id="UP000247476">
    <property type="component" value="Unassembled WGS sequence"/>
</dbReference>
<dbReference type="Pfam" id="PF07940">
    <property type="entry name" value="Hepar_II_III_C"/>
    <property type="match status" value="1"/>
</dbReference>
<evidence type="ECO:0000313" key="7">
    <source>
        <dbReference type="Proteomes" id="UP000247476"/>
    </source>
</evidence>
<accession>A0A2V5K8T4</accession>
<sequence length="1300" mass="142325">MVSWKRQRAWALTLVFTMGMSLILNLFSFQSAFAAISNPVMGSELIVNPGFEEVSGSMPANWERFENKSDLTVESVTNEAAEGTRSVKLTDNNTAATAGVRSQLIAYSPGTSYTASVKVKVESGAATMLIRYYDVNNKATQKVATTNAAPGWQTLTASATPPADTVNLEMLIVIPSSVASGVAYVDAASLKTTELLPNPSLEAETAGRPAGWTAVDHGLTSSIATVTNAVYYHGKKSVHIVDHSVEYAYSLKSHSLSVVTNKSYTATVQARPLSGAGTLYLHFFGSYGQQSVEAQTNGTGSWEALAVTAIPPVGTTDVQVELATPGSQTADVYFDQVSLTASDPDSSLQWPVEPDPAKYRHFAPIDHLVTTQNPPDFGWPFVAGADKYELQVAADSGFQNILYQKNDIAINYYNFPEPFAGGQSYFWRVRFHKPIGWSAWSDVRKFRIDADNVLFPVPSVAELIKKVPVAHPRVLTSPDKLQELRDRKGGGGAKTYNRLLQLVDPNNHELPEEPSADRVYEGQEALAQIRKTTTPMLNAAFLYLITGEDKYADFAKERLLYVSTWASTTGPTSYAANDQNHREITFTSAMTYDWIHDKLSEAEKQSALAMILSRASTIAEHVLEGSEPIPTIPYNSHKWTVYGYLGIVAIALLHDDITINETVVSSKAQEWFNKIVPAYINLAPTWGGEDGGWGNGEGYWQYSSNHGKQFQDSLYAATGFNLYKKSYFRNESWYPLYMIPAGNKSGVFGNGSDLIYSNYVSTSIIRNAQMQQNQVMQWYAKQADYNYDDLITYLYEDTHLPARPPVEMPSAKYFEQIGTVAMHSSLIDPKRISLFFKSSPFGSLNHSHADQNNMIIKAFGEDLTVDGGFYDDYATNHYQKYTKHTFAHNAITYDGKKGQNTNEVPRTGDMSASGKITGFATTKDFDAAVGDATQAYNTNPGKIGLDLAQRSIIYVKPGAFVVIDNLDAREPGGSSFEYWLHADKSLTLDDEHDSATIIKNQAALKINLYHPDLTAIPVTDRFINADKQEYLPGRGYTGFKRLHGGFQTAKTEQATIVSTYVPYEVGTTPQSITEEDHGTYRKLHFADGTDVYVRTALSGAVDTGSIQFEGIAASVKNDSVLLVGGKQLVINGVTRISSTQPATIALSGDELSITSTQDVQVHLDKSGVGTVLDESYRSLPKGGSVTNAVNTRGVHWDTAGSTLTITVEPGQHKLLLNNIPAPAPHDDITFPVEIDGESSTVTMSTYGDGRGGIAAWGTLSNINRFVRSVRSTARARLRRIRRCEEGHVPVPGGKCQNYCA</sequence>
<evidence type="ECO:0000256" key="2">
    <source>
        <dbReference type="ARBA" id="ARBA00022801"/>
    </source>
</evidence>
<name>A0A2V5K8T4_9BACL</name>
<dbReference type="Gene3D" id="2.70.98.70">
    <property type="match status" value="1"/>
</dbReference>
<evidence type="ECO:0000259" key="5">
    <source>
        <dbReference type="Pfam" id="PF16332"/>
    </source>
</evidence>
<evidence type="ECO:0000259" key="3">
    <source>
        <dbReference type="Pfam" id="PF02018"/>
    </source>
</evidence>
<feature type="domain" description="CBM-cenC" evidence="3">
    <location>
        <begin position="44"/>
        <end position="174"/>
    </location>
</feature>
<dbReference type="InterPro" id="IPR003305">
    <property type="entry name" value="CenC_carb-bd"/>
</dbReference>
<dbReference type="PANTHER" id="PTHR38045:SF1">
    <property type="entry name" value="HEPARINASE II_III-LIKE PROTEIN"/>
    <property type="match status" value="1"/>
</dbReference>
<dbReference type="PANTHER" id="PTHR38045">
    <property type="entry name" value="CHROMOSOME 1, WHOLE GENOME SHOTGUN SEQUENCE"/>
    <property type="match status" value="1"/>
</dbReference>
<evidence type="ECO:0000256" key="1">
    <source>
        <dbReference type="ARBA" id="ARBA00004196"/>
    </source>
</evidence>
<dbReference type="Gene3D" id="2.60.120.260">
    <property type="entry name" value="Galactose-binding domain-like"/>
    <property type="match status" value="2"/>
</dbReference>
<dbReference type="InterPro" id="IPR032518">
    <property type="entry name" value="HepII_N"/>
</dbReference>
<dbReference type="Pfam" id="PF16332">
    <property type="entry name" value="DUF4962"/>
    <property type="match status" value="1"/>
</dbReference>
<dbReference type="EMBL" id="QJVJ01000003">
    <property type="protein sequence ID" value="PYI55808.1"/>
    <property type="molecule type" value="Genomic_DNA"/>
</dbReference>
<feature type="domain" description="Heparinase II N-terminal" evidence="5">
    <location>
        <begin position="384"/>
        <end position="789"/>
    </location>
</feature>
<dbReference type="SUPFAM" id="SSF48230">
    <property type="entry name" value="Chondroitin AC/alginate lyase"/>
    <property type="match status" value="1"/>
</dbReference>
<dbReference type="RefSeq" id="WP_110839609.1">
    <property type="nucleotide sequence ID" value="NZ_QJVJ01000003.1"/>
</dbReference>
<keyword evidence="7" id="KW-1185">Reference proteome</keyword>
<dbReference type="GO" id="GO:0016798">
    <property type="term" value="F:hydrolase activity, acting on glycosyl bonds"/>
    <property type="evidence" value="ECO:0007669"/>
    <property type="project" value="InterPro"/>
</dbReference>
<dbReference type="InterPro" id="IPR008979">
    <property type="entry name" value="Galactose-bd-like_sf"/>
</dbReference>
<dbReference type="Pfam" id="PF02018">
    <property type="entry name" value="CBM_4_9"/>
    <property type="match status" value="1"/>
</dbReference>
<evidence type="ECO:0000313" key="6">
    <source>
        <dbReference type="EMBL" id="PYI55808.1"/>
    </source>
</evidence>
<dbReference type="Gene3D" id="2.60.40.10">
    <property type="entry name" value="Immunoglobulins"/>
    <property type="match status" value="1"/>
</dbReference>
<comment type="caution">
    <text evidence="6">The sequence shown here is derived from an EMBL/GenBank/DDBJ whole genome shotgun (WGS) entry which is preliminary data.</text>
</comment>
<protein>
    <recommendedName>
        <fullName evidence="8">Heparinase II N-terminal domain-containing protein</fullName>
    </recommendedName>
</protein>
<dbReference type="InterPro" id="IPR012480">
    <property type="entry name" value="Hepar_II_III_C"/>
</dbReference>
<dbReference type="GO" id="GO:0030313">
    <property type="term" value="C:cell envelope"/>
    <property type="evidence" value="ECO:0007669"/>
    <property type="project" value="UniProtKB-SubCell"/>
</dbReference>
<reference evidence="6 7" key="1">
    <citation type="submission" date="2018-05" db="EMBL/GenBank/DDBJ databases">
        <title>Paenibacillus flagellatus sp. nov., isolated from selenium mineral soil.</title>
        <authorList>
            <person name="Dai X."/>
        </authorList>
    </citation>
    <scope>NUCLEOTIDE SEQUENCE [LARGE SCALE GENOMIC DNA]</scope>
    <source>
        <strain evidence="6 7">DXL2</strain>
    </source>
</reference>
<dbReference type="OrthoDB" id="7335480at2"/>
<dbReference type="GO" id="GO:0016829">
    <property type="term" value="F:lyase activity"/>
    <property type="evidence" value="ECO:0007669"/>
    <property type="project" value="InterPro"/>
</dbReference>
<keyword evidence="2" id="KW-0378">Hydrolase</keyword>
<feature type="domain" description="Heparinase II/III-like C-terminal" evidence="4">
    <location>
        <begin position="810"/>
        <end position="1007"/>
    </location>
</feature>
<dbReference type="InterPro" id="IPR008929">
    <property type="entry name" value="Chondroitin_lyas"/>
</dbReference>
<dbReference type="SUPFAM" id="SSF49785">
    <property type="entry name" value="Galactose-binding domain-like"/>
    <property type="match status" value="2"/>
</dbReference>
<gene>
    <name evidence="6" type="ORF">DLM86_08820</name>
</gene>